<dbReference type="Proteomes" id="UP000095651">
    <property type="component" value="Unassembled WGS sequence"/>
</dbReference>
<dbReference type="Gene3D" id="3.40.190.10">
    <property type="entry name" value="Periplasmic binding protein-like II"/>
    <property type="match status" value="2"/>
</dbReference>
<feature type="chain" id="PRO_5038915972" evidence="2">
    <location>
        <begin position="25"/>
        <end position="449"/>
    </location>
</feature>
<feature type="signal peptide" evidence="2">
    <location>
        <begin position="1"/>
        <end position="24"/>
    </location>
</feature>
<dbReference type="PANTHER" id="PTHR43649">
    <property type="entry name" value="ARABINOSE-BINDING PROTEIN-RELATED"/>
    <property type="match status" value="1"/>
</dbReference>
<protein>
    <submittedName>
        <fullName evidence="3">ABC transporter substrate-binding protein</fullName>
    </submittedName>
</protein>
<organism evidence="3 4">
    <name type="scientific">Hungatella hathewayi</name>
    <dbReference type="NCBI Taxonomy" id="154046"/>
    <lineage>
        <taxon>Bacteria</taxon>
        <taxon>Bacillati</taxon>
        <taxon>Bacillota</taxon>
        <taxon>Clostridia</taxon>
        <taxon>Lachnospirales</taxon>
        <taxon>Lachnospiraceae</taxon>
        <taxon>Hungatella</taxon>
    </lineage>
</organism>
<dbReference type="SUPFAM" id="SSF53850">
    <property type="entry name" value="Periplasmic binding protein-like II"/>
    <property type="match status" value="1"/>
</dbReference>
<dbReference type="PROSITE" id="PS51257">
    <property type="entry name" value="PROKAR_LIPOPROTEIN"/>
    <property type="match status" value="1"/>
</dbReference>
<evidence type="ECO:0000313" key="4">
    <source>
        <dbReference type="Proteomes" id="UP000095651"/>
    </source>
</evidence>
<dbReference type="AlphaFoldDB" id="A0A174JYH7"/>
<dbReference type="InterPro" id="IPR050490">
    <property type="entry name" value="Bact_solute-bd_prot1"/>
</dbReference>
<gene>
    <name evidence="3" type="ORF">ERS852407_04743</name>
</gene>
<sequence>MKKKTWRTVMALALAGTMAMGLTACGSGAVNSTAGGDTSAAQTAKETTQEASGDTGEVPVIKLWHIFGGDTDPNKAIIDQVVKDAEEKFHVKIESDTAENEAYKMKLKAAIAANETPDIFYTWGHGFIKPFVEAGKVEALDDYLTDDFKSHLGPSTLTGFQFDGKTYALTTDQSVACMFYNKEMFEKLNLEVPETFDDFLTVCQTFLDNGITPLTVGGKEPWTIAMYHDLLALRAVGSEGVKAATGKETGYDDPGFLEAAQCLKKLVDMGAFPDGSAGISREESEVPFLQGQIPMYLNGSWTATRVYKDSSLVQGKIGVFPFPVLKDGKSGVTDFTGGPDTAFAVSAATRDPKLTTEVAQYIAYELAIGKYKIGSSILPYVNVDVDKSEINPLLMEIYDFTKDATSYTIWWDNLMEGKDATVYLNKLQELFVGSITPEQYVAELQKLNQ</sequence>
<evidence type="ECO:0000256" key="2">
    <source>
        <dbReference type="SAM" id="SignalP"/>
    </source>
</evidence>
<dbReference type="PANTHER" id="PTHR43649:SF14">
    <property type="entry name" value="BLR3389 PROTEIN"/>
    <property type="match status" value="1"/>
</dbReference>
<keyword evidence="2" id="KW-0732">Signal</keyword>
<feature type="compositionally biased region" description="Low complexity" evidence="1">
    <location>
        <begin position="38"/>
        <end position="52"/>
    </location>
</feature>
<dbReference type="EMBL" id="CYZE01000016">
    <property type="protein sequence ID" value="CUP02827.1"/>
    <property type="molecule type" value="Genomic_DNA"/>
</dbReference>
<dbReference type="InterPro" id="IPR006059">
    <property type="entry name" value="SBP"/>
</dbReference>
<proteinExistence type="predicted"/>
<evidence type="ECO:0000256" key="1">
    <source>
        <dbReference type="SAM" id="MobiDB-lite"/>
    </source>
</evidence>
<feature type="region of interest" description="Disordered" evidence="1">
    <location>
        <begin position="33"/>
        <end position="54"/>
    </location>
</feature>
<dbReference type="RefSeq" id="WP_055658904.1">
    <property type="nucleotide sequence ID" value="NZ_CABIXC010000016.1"/>
</dbReference>
<evidence type="ECO:0000313" key="3">
    <source>
        <dbReference type="EMBL" id="CUP02827.1"/>
    </source>
</evidence>
<accession>A0A174JYH7</accession>
<name>A0A174JYH7_9FIRM</name>
<dbReference type="Pfam" id="PF01547">
    <property type="entry name" value="SBP_bac_1"/>
    <property type="match status" value="1"/>
</dbReference>
<reference evidence="3 4" key="1">
    <citation type="submission" date="2015-09" db="EMBL/GenBank/DDBJ databases">
        <authorList>
            <consortium name="Pathogen Informatics"/>
        </authorList>
    </citation>
    <scope>NUCLEOTIDE SEQUENCE [LARGE SCALE GENOMIC DNA]</scope>
    <source>
        <strain evidence="3 4">2789STDY5608850</strain>
    </source>
</reference>